<reference evidence="1" key="1">
    <citation type="submission" date="2024-06" db="EMBL/GenBank/DDBJ databases">
        <title>Lacrimispora cavernae sp. nov., a novel anaerobe isolated from bat guano pile inside a cave.</title>
        <authorList>
            <person name="Miller S.L."/>
            <person name="Lu N."/>
            <person name="King J."/>
            <person name="Sankaranarayanan K."/>
            <person name="Lawson P.A."/>
        </authorList>
    </citation>
    <scope>NUCLEOTIDE SEQUENCE</scope>
    <source>
        <strain evidence="1">BS-2</strain>
    </source>
</reference>
<evidence type="ECO:0000313" key="1">
    <source>
        <dbReference type="EMBL" id="XBS53794.1"/>
    </source>
</evidence>
<protein>
    <submittedName>
        <fullName evidence="1">Alpha/beta hydrolase</fullName>
    </submittedName>
</protein>
<proteinExistence type="predicted"/>
<dbReference type="Gene3D" id="3.40.50.1820">
    <property type="entry name" value="alpha/beta hydrolase"/>
    <property type="match status" value="1"/>
</dbReference>
<sequence>MPKTAILKNRRSISASFSEFILFIFLLSCIVEAVDYYTTPRGQCPNSPNMLKFTSLASVLGFDAFNLAETLLIQPLQIIIGNKQGAFGSFRDGHEFYNRAASNKKDLFILEGESHYDLYDQPEPVRQAVEKLVVFYKENL</sequence>
<accession>A0AAU7PNH6</accession>
<dbReference type="AlphaFoldDB" id="A0AAU7PNH6"/>
<organism evidence="1">
    <name type="scientific">Lacrimispora sp. BS-2</name>
    <dbReference type="NCBI Taxonomy" id="3151850"/>
    <lineage>
        <taxon>Bacteria</taxon>
        <taxon>Bacillati</taxon>
        <taxon>Bacillota</taxon>
        <taxon>Clostridia</taxon>
        <taxon>Lachnospirales</taxon>
        <taxon>Lachnospiraceae</taxon>
        <taxon>Lacrimispora</taxon>
    </lineage>
</organism>
<dbReference type="PANTHER" id="PTHR47751">
    <property type="entry name" value="SUPERFAMILY HYDROLASE, PUTATIVE (AFU_ORTHOLOGUE AFUA_2G16580)-RELATED"/>
    <property type="match status" value="1"/>
</dbReference>
<dbReference type="InterPro" id="IPR029058">
    <property type="entry name" value="AB_hydrolase_fold"/>
</dbReference>
<dbReference type="GO" id="GO:0016787">
    <property type="term" value="F:hydrolase activity"/>
    <property type="evidence" value="ECO:0007669"/>
    <property type="project" value="UniProtKB-KW"/>
</dbReference>
<dbReference type="Gene3D" id="1.10.10.800">
    <property type="match status" value="1"/>
</dbReference>
<gene>
    <name evidence="1" type="ORF">ABFV83_18630</name>
</gene>
<dbReference type="EMBL" id="CP157940">
    <property type="protein sequence ID" value="XBS53794.1"/>
    <property type="molecule type" value="Genomic_DNA"/>
</dbReference>
<dbReference type="InterPro" id="IPR051411">
    <property type="entry name" value="Polyketide_trans_af380"/>
</dbReference>
<dbReference type="PANTHER" id="PTHR47751:SF1">
    <property type="entry name" value="SUPERFAMILY HYDROLASE, PUTATIVE (AFU_ORTHOLOGUE AFUA_2G16580)-RELATED"/>
    <property type="match status" value="1"/>
</dbReference>
<dbReference type="RefSeq" id="WP_349946003.1">
    <property type="nucleotide sequence ID" value="NZ_CP157940.1"/>
</dbReference>
<keyword evidence="1" id="KW-0378">Hydrolase</keyword>
<name>A0AAU7PNH6_9FIRM</name>